<evidence type="ECO:0000256" key="3">
    <source>
        <dbReference type="ARBA" id="ARBA00022553"/>
    </source>
</evidence>
<evidence type="ECO:0000256" key="7">
    <source>
        <dbReference type="ARBA" id="ARBA00022840"/>
    </source>
</evidence>
<comment type="catalytic activity">
    <reaction evidence="1">
        <text>ATP + protein L-histidine = ADP + protein N-phospho-L-histidine.</text>
        <dbReference type="EC" id="2.7.13.3"/>
    </reaction>
</comment>
<dbReference type="GO" id="GO:0016020">
    <property type="term" value="C:membrane"/>
    <property type="evidence" value="ECO:0007669"/>
    <property type="project" value="InterPro"/>
</dbReference>
<keyword evidence="4" id="KW-0808">Transferase</keyword>
<feature type="transmembrane region" description="Helical" evidence="10">
    <location>
        <begin position="163"/>
        <end position="183"/>
    </location>
</feature>
<dbReference type="InterPro" id="IPR011712">
    <property type="entry name" value="Sig_transdc_His_kin_sub3_dim/P"/>
</dbReference>
<keyword evidence="3" id="KW-0597">Phosphoprotein</keyword>
<feature type="domain" description="Signal transduction histidine kinase subgroup 3 dimerisation and phosphoacceptor" evidence="12">
    <location>
        <begin position="215"/>
        <end position="280"/>
    </location>
</feature>
<dbReference type="PANTHER" id="PTHR24421:SF10">
    <property type="entry name" value="NITRATE_NITRITE SENSOR PROTEIN NARQ"/>
    <property type="match status" value="1"/>
</dbReference>
<evidence type="ECO:0000313" key="14">
    <source>
        <dbReference type="EMBL" id="RYV50509.1"/>
    </source>
</evidence>
<keyword evidence="10" id="KW-0472">Membrane</keyword>
<feature type="transmembrane region" description="Helical" evidence="10">
    <location>
        <begin position="73"/>
        <end position="91"/>
    </location>
</feature>
<feature type="compositionally biased region" description="Gly residues" evidence="9">
    <location>
        <begin position="379"/>
        <end position="399"/>
    </location>
</feature>
<evidence type="ECO:0000256" key="10">
    <source>
        <dbReference type="SAM" id="Phobius"/>
    </source>
</evidence>
<feature type="transmembrane region" description="Helical" evidence="10">
    <location>
        <begin position="34"/>
        <end position="61"/>
    </location>
</feature>
<dbReference type="Pfam" id="PF02518">
    <property type="entry name" value="HATPase_c"/>
    <property type="match status" value="1"/>
</dbReference>
<dbReference type="EC" id="2.7.13.3" evidence="2"/>
<evidence type="ECO:0000256" key="1">
    <source>
        <dbReference type="ARBA" id="ARBA00000085"/>
    </source>
</evidence>
<evidence type="ECO:0000259" key="12">
    <source>
        <dbReference type="Pfam" id="PF07730"/>
    </source>
</evidence>
<evidence type="ECO:0000313" key="15">
    <source>
        <dbReference type="Proteomes" id="UP000293764"/>
    </source>
</evidence>
<feature type="transmembrane region" description="Helical" evidence="10">
    <location>
        <begin position="119"/>
        <end position="136"/>
    </location>
</feature>
<evidence type="ECO:0000256" key="2">
    <source>
        <dbReference type="ARBA" id="ARBA00012438"/>
    </source>
</evidence>
<comment type="caution">
    <text evidence="14">The sequence shown here is derived from an EMBL/GenBank/DDBJ whole genome shotgun (WGS) entry which is preliminary data.</text>
</comment>
<organism evidence="14 15">
    <name type="scientific">Pengzhenrongella frigida</name>
    <dbReference type="NCBI Taxonomy" id="1259133"/>
    <lineage>
        <taxon>Bacteria</taxon>
        <taxon>Bacillati</taxon>
        <taxon>Actinomycetota</taxon>
        <taxon>Actinomycetes</taxon>
        <taxon>Micrococcales</taxon>
        <taxon>Pengzhenrongella</taxon>
    </lineage>
</organism>
<feature type="domain" description="DUF7134" evidence="13">
    <location>
        <begin position="21"/>
        <end position="139"/>
    </location>
</feature>
<keyword evidence="7" id="KW-0067">ATP-binding</keyword>
<keyword evidence="10" id="KW-1133">Transmembrane helix</keyword>
<keyword evidence="8" id="KW-0902">Two-component regulatory system</keyword>
<dbReference type="Proteomes" id="UP000293764">
    <property type="component" value="Unassembled WGS sequence"/>
</dbReference>
<dbReference type="SUPFAM" id="SSF55874">
    <property type="entry name" value="ATPase domain of HSP90 chaperone/DNA topoisomerase II/histidine kinase"/>
    <property type="match status" value="1"/>
</dbReference>
<dbReference type="GO" id="GO:0005524">
    <property type="term" value="F:ATP binding"/>
    <property type="evidence" value="ECO:0007669"/>
    <property type="project" value="UniProtKB-KW"/>
</dbReference>
<dbReference type="InterPro" id="IPR055558">
    <property type="entry name" value="DUF7134"/>
</dbReference>
<reference evidence="14 15" key="1">
    <citation type="submission" date="2019-01" db="EMBL/GenBank/DDBJ databases">
        <title>Novel species of Cellulomonas.</title>
        <authorList>
            <person name="Liu Q."/>
            <person name="Xin Y.-H."/>
        </authorList>
    </citation>
    <scope>NUCLEOTIDE SEQUENCE [LARGE SCALE GENOMIC DNA]</scope>
    <source>
        <strain evidence="14 15">HLT2-17</strain>
    </source>
</reference>
<sequence length="437" mass="45368">MSVPEPVFTELNTRRLGPVRRYFLRHPRTMDATVAALFGVPALLVAIFSDASQLALGVFAVLGAGALMWRRLYPVWTATAIGVLTALTVAVTGQVNGYDLAIGFAIYAVAAARPLRTTWLTSAALGLAASGAVWFWQQDLPGNDGSGLFIGSPDGESLTDSRFSSIASLLILALAAIAIGTNVRNRRLHLAALVDRANRIAVERDHEVKLAAAEERARIAREMHDVVAHSLSVMIALADGAGAALDRSPERARDAVTELSATGRTALADMRRVLGVLRDPEAPLGPQPGVPDLAELIESFRSAALPVRTTFAGAPLPADPGLQLAVYRIIQESLTNALRHAPGAGLVDLRLSYAAGRVEITVTDDGGLRARAPAAPGPAGSGSGGGPGGGAGGGPGGGKGIIGMRERAAVYGGVVLAGPHGGGWRTHAVLTWEEDQR</sequence>
<evidence type="ECO:0000256" key="6">
    <source>
        <dbReference type="ARBA" id="ARBA00022777"/>
    </source>
</evidence>
<dbReference type="InterPro" id="IPR036890">
    <property type="entry name" value="HATPase_C_sf"/>
</dbReference>
<keyword evidence="15" id="KW-1185">Reference proteome</keyword>
<feature type="compositionally biased region" description="Low complexity" evidence="9">
    <location>
        <begin position="369"/>
        <end position="378"/>
    </location>
</feature>
<dbReference type="EMBL" id="SDWW01000032">
    <property type="protein sequence ID" value="RYV50509.1"/>
    <property type="molecule type" value="Genomic_DNA"/>
</dbReference>
<gene>
    <name evidence="14" type="ORF">EUA98_13310</name>
</gene>
<evidence type="ECO:0000256" key="9">
    <source>
        <dbReference type="SAM" id="MobiDB-lite"/>
    </source>
</evidence>
<dbReference type="CDD" id="cd16917">
    <property type="entry name" value="HATPase_UhpB-NarQ-NarX-like"/>
    <property type="match status" value="1"/>
</dbReference>
<proteinExistence type="predicted"/>
<protein>
    <recommendedName>
        <fullName evidence="2">histidine kinase</fullName>
        <ecNumber evidence="2">2.7.13.3</ecNumber>
    </recommendedName>
</protein>
<dbReference type="InterPro" id="IPR050482">
    <property type="entry name" value="Sensor_HK_TwoCompSys"/>
</dbReference>
<dbReference type="Pfam" id="PF23539">
    <property type="entry name" value="DUF7134"/>
    <property type="match status" value="1"/>
</dbReference>
<dbReference type="RefSeq" id="WP_130103173.1">
    <property type="nucleotide sequence ID" value="NZ_SDWW01000032.1"/>
</dbReference>
<evidence type="ECO:0000256" key="5">
    <source>
        <dbReference type="ARBA" id="ARBA00022741"/>
    </source>
</evidence>
<keyword evidence="6 14" id="KW-0418">Kinase</keyword>
<dbReference type="GO" id="GO:0000155">
    <property type="term" value="F:phosphorelay sensor kinase activity"/>
    <property type="evidence" value="ECO:0007669"/>
    <property type="project" value="InterPro"/>
</dbReference>
<dbReference type="Gene3D" id="1.20.5.1930">
    <property type="match status" value="1"/>
</dbReference>
<keyword evidence="5" id="KW-0547">Nucleotide-binding</keyword>
<dbReference type="Pfam" id="PF07730">
    <property type="entry name" value="HisKA_3"/>
    <property type="match status" value="1"/>
</dbReference>
<dbReference type="PANTHER" id="PTHR24421">
    <property type="entry name" value="NITRATE/NITRITE SENSOR PROTEIN NARX-RELATED"/>
    <property type="match status" value="1"/>
</dbReference>
<evidence type="ECO:0000259" key="11">
    <source>
        <dbReference type="Pfam" id="PF02518"/>
    </source>
</evidence>
<dbReference type="OrthoDB" id="227596at2"/>
<keyword evidence="10" id="KW-0812">Transmembrane</keyword>
<accession>A0A4Q5MY16</accession>
<evidence type="ECO:0000256" key="4">
    <source>
        <dbReference type="ARBA" id="ARBA00022679"/>
    </source>
</evidence>
<feature type="domain" description="Histidine kinase/HSP90-like ATPase" evidence="11">
    <location>
        <begin position="323"/>
        <end position="417"/>
    </location>
</feature>
<dbReference type="AlphaFoldDB" id="A0A4Q5MY16"/>
<dbReference type="Gene3D" id="3.30.565.10">
    <property type="entry name" value="Histidine kinase-like ATPase, C-terminal domain"/>
    <property type="match status" value="1"/>
</dbReference>
<dbReference type="InterPro" id="IPR003594">
    <property type="entry name" value="HATPase_dom"/>
</dbReference>
<evidence type="ECO:0000259" key="13">
    <source>
        <dbReference type="Pfam" id="PF23539"/>
    </source>
</evidence>
<feature type="region of interest" description="Disordered" evidence="9">
    <location>
        <begin position="369"/>
        <end position="399"/>
    </location>
</feature>
<dbReference type="GO" id="GO:0046983">
    <property type="term" value="F:protein dimerization activity"/>
    <property type="evidence" value="ECO:0007669"/>
    <property type="project" value="InterPro"/>
</dbReference>
<name>A0A4Q5MY16_9MICO</name>
<evidence type="ECO:0000256" key="8">
    <source>
        <dbReference type="ARBA" id="ARBA00023012"/>
    </source>
</evidence>